<dbReference type="Proteomes" id="UP001501470">
    <property type="component" value="Unassembled WGS sequence"/>
</dbReference>
<dbReference type="SUPFAM" id="SSF51905">
    <property type="entry name" value="FAD/NAD(P)-binding domain"/>
    <property type="match status" value="1"/>
</dbReference>
<dbReference type="Gene3D" id="3.90.700.10">
    <property type="entry name" value="Succinate dehydrogenase/fumarate reductase flavoprotein, catalytic domain"/>
    <property type="match status" value="1"/>
</dbReference>
<evidence type="ECO:0000256" key="3">
    <source>
        <dbReference type="ARBA" id="ARBA00022827"/>
    </source>
</evidence>
<dbReference type="PANTHER" id="PTHR43400:SF10">
    <property type="entry name" value="3-OXOSTEROID 1-DEHYDROGENASE"/>
    <property type="match status" value="1"/>
</dbReference>
<dbReference type="InterPro" id="IPR036188">
    <property type="entry name" value="FAD/NAD-bd_sf"/>
</dbReference>
<proteinExistence type="predicted"/>
<reference evidence="6 7" key="1">
    <citation type="journal article" date="2019" name="Int. J. Syst. Evol. Microbiol.">
        <title>The Global Catalogue of Microorganisms (GCM) 10K type strain sequencing project: providing services to taxonomists for standard genome sequencing and annotation.</title>
        <authorList>
            <consortium name="The Broad Institute Genomics Platform"/>
            <consortium name="The Broad Institute Genome Sequencing Center for Infectious Disease"/>
            <person name="Wu L."/>
            <person name="Ma J."/>
        </authorList>
    </citation>
    <scope>NUCLEOTIDE SEQUENCE [LARGE SCALE GENOMIC DNA]</scope>
    <source>
        <strain evidence="6 7">JCM 15933</strain>
    </source>
</reference>
<keyword evidence="7" id="KW-1185">Reference proteome</keyword>
<comment type="cofactor">
    <cofactor evidence="1">
        <name>FAD</name>
        <dbReference type="ChEBI" id="CHEBI:57692"/>
    </cofactor>
</comment>
<dbReference type="InterPro" id="IPR027477">
    <property type="entry name" value="Succ_DH/fumarate_Rdtase_cat_sf"/>
</dbReference>
<comment type="caution">
    <text evidence="6">The sequence shown here is derived from an EMBL/GenBank/DDBJ whole genome shotgun (WGS) entry which is preliminary data.</text>
</comment>
<gene>
    <name evidence="6" type="ORF">GCM10009827_026140</name>
</gene>
<dbReference type="PANTHER" id="PTHR43400">
    <property type="entry name" value="FUMARATE REDUCTASE"/>
    <property type="match status" value="1"/>
</dbReference>
<protein>
    <submittedName>
        <fullName evidence="6">FAD-dependent oxidoreductase</fullName>
    </submittedName>
</protein>
<name>A0ABN2A3M2_9ACTN</name>
<dbReference type="InterPro" id="IPR050315">
    <property type="entry name" value="FAD-oxidoreductase_2"/>
</dbReference>
<dbReference type="Pfam" id="PF00890">
    <property type="entry name" value="FAD_binding_2"/>
    <property type="match status" value="1"/>
</dbReference>
<feature type="domain" description="FAD-dependent oxidoreductase 2 FAD-binding" evidence="5">
    <location>
        <begin position="9"/>
        <end position="420"/>
    </location>
</feature>
<evidence type="ECO:0000256" key="4">
    <source>
        <dbReference type="ARBA" id="ARBA00023002"/>
    </source>
</evidence>
<evidence type="ECO:0000256" key="1">
    <source>
        <dbReference type="ARBA" id="ARBA00001974"/>
    </source>
</evidence>
<keyword evidence="2" id="KW-0285">Flavoprotein</keyword>
<accession>A0ABN2A3M2</accession>
<evidence type="ECO:0000313" key="7">
    <source>
        <dbReference type="Proteomes" id="UP001501470"/>
    </source>
</evidence>
<evidence type="ECO:0000313" key="6">
    <source>
        <dbReference type="EMBL" id="GAA1510722.1"/>
    </source>
</evidence>
<dbReference type="SUPFAM" id="SSF56425">
    <property type="entry name" value="Succinate dehydrogenase/fumarate reductase flavoprotein, catalytic domain"/>
    <property type="match status" value="1"/>
</dbReference>
<dbReference type="InterPro" id="IPR003953">
    <property type="entry name" value="FAD-dep_OxRdtase_2_FAD-bd"/>
</dbReference>
<organism evidence="6 7">
    <name type="scientific">Dactylosporangium maewongense</name>
    <dbReference type="NCBI Taxonomy" id="634393"/>
    <lineage>
        <taxon>Bacteria</taxon>
        <taxon>Bacillati</taxon>
        <taxon>Actinomycetota</taxon>
        <taxon>Actinomycetes</taxon>
        <taxon>Micromonosporales</taxon>
        <taxon>Micromonosporaceae</taxon>
        <taxon>Dactylosporangium</taxon>
    </lineage>
</organism>
<dbReference type="EMBL" id="BAAAQD010000004">
    <property type="protein sequence ID" value="GAA1510722.1"/>
    <property type="molecule type" value="Genomic_DNA"/>
</dbReference>
<evidence type="ECO:0000256" key="2">
    <source>
        <dbReference type="ARBA" id="ARBA00022630"/>
    </source>
</evidence>
<keyword evidence="4" id="KW-0560">Oxidoreductase</keyword>
<evidence type="ECO:0000259" key="5">
    <source>
        <dbReference type="Pfam" id="PF00890"/>
    </source>
</evidence>
<sequence length="452" mass="46286">MTEPASPFVVAGAGAAGLLAALTAAQAGVDVLLLEKDMRRGCNAEFSGGLVQGAGTRFQEAAGIDDSPATLLADILRQNRGRCDPAVAELVADRSRDVVHTLADTVGLDLHIDAVAYAGHSVRRLHCTPAETGKELIAGLRAYVRALDRVDFVDAAEVVDVNVADDGTLDVAVRRGGTGLDRLRARHVLLATAGFGANRALLRRYIGDAAADSHFIGSENSTGTGLEIGLRLGAGTAYLTAYEGHSHLNPKYGTRLGGALPALGSIIVGTDGRRFAREDVSNSGFAASLAAQPGGRGVEIFDEPIHRRALANGAYAEAFSAGVVATFTTLDALADTFGLPAAALTDEVERYNAAVDAPCWLGRAAPRRRLHPPYYASAVSSGLVHTQGGLTIDTAARVVRPGGDPIPGLFAAGGAAAGISGDGPDTYLPGNGLAHAFATGLVAAETVTAALA</sequence>
<keyword evidence="3" id="KW-0274">FAD</keyword>
<dbReference type="RefSeq" id="WP_344502092.1">
    <property type="nucleotide sequence ID" value="NZ_BAAAQD010000004.1"/>
</dbReference>
<dbReference type="Gene3D" id="3.50.50.60">
    <property type="entry name" value="FAD/NAD(P)-binding domain"/>
    <property type="match status" value="1"/>
</dbReference>